<comment type="similarity">
    <text evidence="5">Belongs to the PRA1 family.</text>
</comment>
<keyword evidence="4 5" id="KW-0472">Membrane</keyword>
<dbReference type="GO" id="GO:0016020">
    <property type="term" value="C:membrane"/>
    <property type="evidence" value="ECO:0007669"/>
    <property type="project" value="UniProtKB-SubCell"/>
</dbReference>
<keyword evidence="2 5" id="KW-0812">Transmembrane</keyword>
<evidence type="ECO:0000313" key="7">
    <source>
        <dbReference type="Proteomes" id="UP000017246"/>
    </source>
</evidence>
<dbReference type="Proteomes" id="UP000017246">
    <property type="component" value="Unassembled WGS sequence"/>
</dbReference>
<reference evidence="6" key="1">
    <citation type="journal article" date="2013" name="Nature">
        <title>The genomes of four tapeworm species reveal adaptations to parasitism.</title>
        <authorList>
            <person name="Tsai I.J."/>
            <person name="Zarowiecki M."/>
            <person name="Holroyd N."/>
            <person name="Garciarrubio A."/>
            <person name="Sanchez-Flores A."/>
            <person name="Brooks K.L."/>
            <person name="Tracey A."/>
            <person name="Bobes R.J."/>
            <person name="Fragoso G."/>
            <person name="Sciutto E."/>
            <person name="Aslett M."/>
            <person name="Beasley H."/>
            <person name="Bennett H.M."/>
            <person name="Cai J."/>
            <person name="Camicia F."/>
            <person name="Clark R."/>
            <person name="Cucher M."/>
            <person name="De Silva N."/>
            <person name="Day T.A."/>
            <person name="Deplazes P."/>
            <person name="Estrada K."/>
            <person name="Fernandez C."/>
            <person name="Holland P.W."/>
            <person name="Hou J."/>
            <person name="Hu S."/>
            <person name="Huckvale T."/>
            <person name="Hung S.S."/>
            <person name="Kamenetzky L."/>
            <person name="Keane J.A."/>
            <person name="Kiss F."/>
            <person name="Koziol U."/>
            <person name="Lambert O."/>
            <person name="Liu K."/>
            <person name="Luo X."/>
            <person name="Luo Y."/>
            <person name="Macchiaroli N."/>
            <person name="Nichol S."/>
            <person name="Paps J."/>
            <person name="Parkinson J."/>
            <person name="Pouchkina-Stantcheva N."/>
            <person name="Riddiford N."/>
            <person name="Rosenzvit M."/>
            <person name="Salinas G."/>
            <person name="Wasmuth J.D."/>
            <person name="Zamanian M."/>
            <person name="Zheng Y."/>
            <person name="Cai X."/>
            <person name="Soberon X."/>
            <person name="Olson P.D."/>
            <person name="Laclette J.P."/>
            <person name="Brehm K."/>
            <person name="Berriman M."/>
            <person name="Garciarrubio A."/>
            <person name="Bobes R.J."/>
            <person name="Fragoso G."/>
            <person name="Sanchez-Flores A."/>
            <person name="Estrada K."/>
            <person name="Cevallos M.A."/>
            <person name="Morett E."/>
            <person name="Gonzalez V."/>
            <person name="Portillo T."/>
            <person name="Ochoa-Leyva A."/>
            <person name="Jose M.V."/>
            <person name="Sciutto E."/>
            <person name="Landa A."/>
            <person name="Jimenez L."/>
            <person name="Valdes V."/>
            <person name="Carrero J.C."/>
            <person name="Larralde C."/>
            <person name="Morales-Montor J."/>
            <person name="Limon-Lason J."/>
            <person name="Soberon X."/>
            <person name="Laclette J.P."/>
        </authorList>
    </citation>
    <scope>NUCLEOTIDE SEQUENCE [LARGE SCALE GENOMIC DNA]</scope>
</reference>
<dbReference type="InterPro" id="IPR004895">
    <property type="entry name" value="Prenylated_rab_accept_PRA1"/>
</dbReference>
<feature type="transmembrane region" description="Helical" evidence="5">
    <location>
        <begin position="40"/>
        <end position="73"/>
    </location>
</feature>
<evidence type="ECO:0000256" key="1">
    <source>
        <dbReference type="ARBA" id="ARBA00004141"/>
    </source>
</evidence>
<accession>A0A068Y8Z8</accession>
<protein>
    <recommendedName>
        <fullName evidence="5">PRA1 family protein</fullName>
    </recommendedName>
</protein>
<sequence>MRVPPLRSLNDFLFSCYSVPDKESVNERFTSNMLYYQTNYFLVTAVLIGINLILSPISVVVSSCTLAFAVALCNNLDSWWPFASRPSNVVIYAIVCTAVLLYMLPMMTPTILCLASISLVIMLHALLRQRNMMNKVTRLLDANAPDRYRSPMGLLLGKYGE</sequence>
<keyword evidence="7" id="KW-1185">Reference proteome</keyword>
<evidence type="ECO:0000256" key="2">
    <source>
        <dbReference type="ARBA" id="ARBA00022692"/>
    </source>
</evidence>
<dbReference type="OMA" id="QIPNFKD"/>
<organism evidence="6 7">
    <name type="scientific">Echinococcus multilocularis</name>
    <name type="common">Fox tapeworm</name>
    <dbReference type="NCBI Taxonomy" id="6211"/>
    <lineage>
        <taxon>Eukaryota</taxon>
        <taxon>Metazoa</taxon>
        <taxon>Spiralia</taxon>
        <taxon>Lophotrochozoa</taxon>
        <taxon>Platyhelminthes</taxon>
        <taxon>Cestoda</taxon>
        <taxon>Eucestoda</taxon>
        <taxon>Cyclophyllidea</taxon>
        <taxon>Taeniidae</taxon>
        <taxon>Echinococcus</taxon>
    </lineage>
</organism>
<proteinExistence type="inferred from homology"/>
<dbReference type="STRING" id="6211.A0A068Y8Z8"/>
<evidence type="ECO:0000313" key="6">
    <source>
        <dbReference type="EMBL" id="CDS40958.1"/>
    </source>
</evidence>
<evidence type="ECO:0000256" key="3">
    <source>
        <dbReference type="ARBA" id="ARBA00022989"/>
    </source>
</evidence>
<keyword evidence="3 5" id="KW-1133">Transmembrane helix</keyword>
<feature type="transmembrane region" description="Helical" evidence="5">
    <location>
        <begin position="109"/>
        <end position="127"/>
    </location>
</feature>
<feature type="transmembrane region" description="Helical" evidence="5">
    <location>
        <begin position="85"/>
        <end position="103"/>
    </location>
</feature>
<dbReference type="OrthoDB" id="18213at2759"/>
<dbReference type="eggNOG" id="KOG4050">
    <property type="taxonomic scope" value="Eukaryota"/>
</dbReference>
<dbReference type="PANTHER" id="PTHR12859">
    <property type="entry name" value="PRA1 PROTEIN"/>
    <property type="match status" value="1"/>
</dbReference>
<dbReference type="EMBL" id="LN902841">
    <property type="protein sequence ID" value="CDS40958.1"/>
    <property type="molecule type" value="Genomic_DNA"/>
</dbReference>
<dbReference type="AlphaFoldDB" id="A0A068Y8Z8"/>
<dbReference type="PANTHER" id="PTHR12859:SF0">
    <property type="entry name" value="PRA1 FAMILY PROTEIN"/>
    <property type="match status" value="1"/>
</dbReference>
<dbReference type="Pfam" id="PF03208">
    <property type="entry name" value="PRA1"/>
    <property type="match status" value="1"/>
</dbReference>
<reference evidence="6" key="2">
    <citation type="submission" date="2015-11" db="EMBL/GenBank/DDBJ databases">
        <authorList>
            <person name="Zhang Y."/>
            <person name="Guo Z."/>
        </authorList>
    </citation>
    <scope>NUCLEOTIDE SEQUENCE</scope>
</reference>
<name>A0A068Y8Z8_ECHMU</name>
<evidence type="ECO:0000256" key="5">
    <source>
        <dbReference type="RuleBase" id="RU363107"/>
    </source>
</evidence>
<evidence type="ECO:0000256" key="4">
    <source>
        <dbReference type="ARBA" id="ARBA00023136"/>
    </source>
</evidence>
<gene>
    <name evidence="6" type="ORF">EmuJ_000856800</name>
</gene>
<comment type="subcellular location">
    <subcellularLocation>
        <location evidence="1 5">Membrane</location>
        <topology evidence="1 5">Multi-pass membrane protein</topology>
    </subcellularLocation>
</comment>